<dbReference type="InterPro" id="IPR007450">
    <property type="entry name" value="BamE_dom"/>
</dbReference>
<evidence type="ECO:0000259" key="4">
    <source>
        <dbReference type="Pfam" id="PF04355"/>
    </source>
</evidence>
<evidence type="ECO:0000256" key="2">
    <source>
        <dbReference type="ARBA" id="ARBA00023136"/>
    </source>
</evidence>
<proteinExistence type="predicted"/>
<dbReference type="RefSeq" id="WP_289502499.1">
    <property type="nucleotide sequence ID" value="NZ_CP116805.1"/>
</dbReference>
<dbReference type="GO" id="GO:0051205">
    <property type="term" value="P:protein insertion into membrane"/>
    <property type="evidence" value="ECO:0007669"/>
    <property type="project" value="TreeGrafter"/>
</dbReference>
<organism evidence="5 6">
    <name type="scientific">Gimibacter soli</name>
    <dbReference type="NCBI Taxonomy" id="3024400"/>
    <lineage>
        <taxon>Bacteria</taxon>
        <taxon>Pseudomonadati</taxon>
        <taxon>Pseudomonadota</taxon>
        <taxon>Alphaproteobacteria</taxon>
        <taxon>Kordiimonadales</taxon>
        <taxon>Temperatibacteraceae</taxon>
        <taxon>Gimibacter</taxon>
    </lineage>
</organism>
<sequence length="161" mass="17512">MIFKTALPARLIAVATLAVGLGACSDTRMVRGYVFDKELAAAIQPGVDNRDSVTSTLGTPTLPGEFNDATWYYVSTTVRVRPVFWPDPKEHRVLAIRFNDAGVVEDITNYDLSHTRTITPVADKTPTRGRELNIFQQIFMNVGRFSGQAPVGAEGTVGPNG</sequence>
<dbReference type="PROSITE" id="PS51257">
    <property type="entry name" value="PROKAR_LIPOPROTEIN"/>
    <property type="match status" value="1"/>
</dbReference>
<dbReference type="Proteomes" id="UP001217500">
    <property type="component" value="Chromosome"/>
</dbReference>
<dbReference type="Gene3D" id="3.30.1450.10">
    <property type="match status" value="1"/>
</dbReference>
<keyword evidence="2" id="KW-0472">Membrane</keyword>
<dbReference type="EMBL" id="CP116805">
    <property type="protein sequence ID" value="WCL52987.1"/>
    <property type="molecule type" value="Genomic_DNA"/>
</dbReference>
<keyword evidence="6" id="KW-1185">Reference proteome</keyword>
<dbReference type="PANTHER" id="PTHR37482:SF1">
    <property type="entry name" value="OUTER MEMBRANE PROTEIN ASSEMBLY FACTOR BAME"/>
    <property type="match status" value="1"/>
</dbReference>
<dbReference type="GO" id="GO:1990063">
    <property type="term" value="C:Bam protein complex"/>
    <property type="evidence" value="ECO:0007669"/>
    <property type="project" value="TreeGrafter"/>
</dbReference>
<name>A0AAE9XMX1_9PROT</name>
<evidence type="ECO:0000313" key="5">
    <source>
        <dbReference type="EMBL" id="WCL52987.1"/>
    </source>
</evidence>
<dbReference type="GO" id="GO:0043165">
    <property type="term" value="P:Gram-negative-bacterium-type cell outer membrane assembly"/>
    <property type="evidence" value="ECO:0007669"/>
    <property type="project" value="TreeGrafter"/>
</dbReference>
<dbReference type="GO" id="GO:0030674">
    <property type="term" value="F:protein-macromolecule adaptor activity"/>
    <property type="evidence" value="ECO:0007669"/>
    <property type="project" value="TreeGrafter"/>
</dbReference>
<dbReference type="Pfam" id="PF04355">
    <property type="entry name" value="BamE"/>
    <property type="match status" value="1"/>
</dbReference>
<evidence type="ECO:0000313" key="6">
    <source>
        <dbReference type="Proteomes" id="UP001217500"/>
    </source>
</evidence>
<protein>
    <submittedName>
        <fullName evidence="5">Outer membrane protein assembly factor BamE</fullName>
    </submittedName>
</protein>
<evidence type="ECO:0000256" key="1">
    <source>
        <dbReference type="ARBA" id="ARBA00022729"/>
    </source>
</evidence>
<dbReference type="PANTHER" id="PTHR37482">
    <property type="entry name" value="OUTER MEMBRANE PROTEIN ASSEMBLY FACTOR BAME"/>
    <property type="match status" value="1"/>
</dbReference>
<dbReference type="InterPro" id="IPR037873">
    <property type="entry name" value="BamE-like"/>
</dbReference>
<keyword evidence="1" id="KW-0732">Signal</keyword>
<gene>
    <name evidence="5" type="primary">bamE</name>
    <name evidence="5" type="ORF">PH603_10600</name>
</gene>
<reference evidence="5" key="1">
    <citation type="submission" date="2023-01" db="EMBL/GenBank/DDBJ databases">
        <title>The genome sequence of Kordiimonadaceae bacterium 6D33.</title>
        <authorList>
            <person name="Liu Y."/>
        </authorList>
    </citation>
    <scope>NUCLEOTIDE SEQUENCE</scope>
    <source>
        <strain evidence="5">6D33</strain>
    </source>
</reference>
<evidence type="ECO:0000256" key="3">
    <source>
        <dbReference type="ARBA" id="ARBA00023237"/>
    </source>
</evidence>
<dbReference type="KEGG" id="gso:PH603_10600"/>
<accession>A0AAE9XMX1</accession>
<keyword evidence="3" id="KW-0998">Cell outer membrane</keyword>
<dbReference type="InterPro" id="IPR026592">
    <property type="entry name" value="BamE"/>
</dbReference>
<feature type="domain" description="Outer membrane protein assembly factor BamE" evidence="4">
    <location>
        <begin position="32"/>
        <end position="107"/>
    </location>
</feature>
<dbReference type="AlphaFoldDB" id="A0AAE9XMX1"/>